<dbReference type="EMBL" id="HBGY01003687">
    <property type="protein sequence ID" value="CAD9559875.1"/>
    <property type="molecule type" value="Transcribed_RNA"/>
</dbReference>
<evidence type="ECO:0000313" key="1">
    <source>
        <dbReference type="EMBL" id="CAD9559875.1"/>
    </source>
</evidence>
<dbReference type="AlphaFoldDB" id="A0A7S2JX31"/>
<sequence length="167" mass="18971">MHKGFHQLLQAIENGEVINSTTDGSKIKIDEASAGWLFWILLYDDNEDCDEDEDTQMMNGRQQILLTNTILVDGRLKSNTSYQEEAMGKLSAVIILCCLYDFLGHTPTKPTYHTCDNQALVSRINTICNYNDYKTLNYPIDGNIVVLTAYWATVTMMESKWVHGHAK</sequence>
<gene>
    <name evidence="1" type="ORF">LDAN0321_LOCUS2282</name>
</gene>
<proteinExistence type="predicted"/>
<accession>A0A7S2JX31</accession>
<protein>
    <submittedName>
        <fullName evidence="1">Uncharacterized protein</fullName>
    </submittedName>
</protein>
<reference evidence="1" key="1">
    <citation type="submission" date="2021-01" db="EMBL/GenBank/DDBJ databases">
        <authorList>
            <person name="Corre E."/>
            <person name="Pelletier E."/>
            <person name="Niang G."/>
            <person name="Scheremetjew M."/>
            <person name="Finn R."/>
            <person name="Kale V."/>
            <person name="Holt S."/>
            <person name="Cochrane G."/>
            <person name="Meng A."/>
            <person name="Brown T."/>
            <person name="Cohen L."/>
        </authorList>
    </citation>
    <scope>NUCLEOTIDE SEQUENCE</scope>
    <source>
        <strain evidence="1">B650</strain>
    </source>
</reference>
<organism evidence="1">
    <name type="scientific">Leptocylindrus danicus</name>
    <dbReference type="NCBI Taxonomy" id="163516"/>
    <lineage>
        <taxon>Eukaryota</taxon>
        <taxon>Sar</taxon>
        <taxon>Stramenopiles</taxon>
        <taxon>Ochrophyta</taxon>
        <taxon>Bacillariophyta</taxon>
        <taxon>Coscinodiscophyceae</taxon>
        <taxon>Chaetocerotophycidae</taxon>
        <taxon>Leptocylindrales</taxon>
        <taxon>Leptocylindraceae</taxon>
        <taxon>Leptocylindrus</taxon>
    </lineage>
</organism>
<name>A0A7S2JX31_9STRA</name>